<dbReference type="Gene3D" id="3.40.50.410">
    <property type="entry name" value="von Willebrand factor, type A domain"/>
    <property type="match status" value="1"/>
</dbReference>
<proteinExistence type="predicted"/>
<gene>
    <name evidence="2" type="ORF">NG792_03340</name>
</gene>
<dbReference type="RefSeq" id="WP_261234521.1">
    <property type="nucleotide sequence ID" value="NZ_JAMXFA010000003.1"/>
</dbReference>
<dbReference type="EMBL" id="JAMXFA010000003">
    <property type="protein sequence ID" value="MCT7976761.1"/>
    <property type="molecule type" value="Genomic_DNA"/>
</dbReference>
<dbReference type="PANTHER" id="PTHR10579">
    <property type="entry name" value="CALCIUM-ACTIVATED CHLORIDE CHANNEL REGULATOR"/>
    <property type="match status" value="1"/>
</dbReference>
<dbReference type="InterPro" id="IPR051266">
    <property type="entry name" value="CLCR"/>
</dbReference>
<comment type="caution">
    <text evidence="2">The sequence shown here is derived from an EMBL/GenBank/DDBJ whole genome shotgun (WGS) entry which is preliminary data.</text>
</comment>
<evidence type="ECO:0000259" key="1">
    <source>
        <dbReference type="PROSITE" id="PS50234"/>
    </source>
</evidence>
<keyword evidence="3" id="KW-1185">Reference proteome</keyword>
<dbReference type="PROSITE" id="PS50234">
    <property type="entry name" value="VWFA"/>
    <property type="match status" value="1"/>
</dbReference>
<dbReference type="InterPro" id="IPR002035">
    <property type="entry name" value="VWF_A"/>
</dbReference>
<organism evidence="2 3">
    <name type="scientific">Laspinema olomoucense D3b</name>
    <dbReference type="NCBI Taxonomy" id="2953688"/>
    <lineage>
        <taxon>Bacteria</taxon>
        <taxon>Bacillati</taxon>
        <taxon>Cyanobacteriota</taxon>
        <taxon>Cyanophyceae</taxon>
        <taxon>Oscillatoriophycideae</taxon>
        <taxon>Oscillatoriales</taxon>
        <taxon>Laspinemataceae</taxon>
        <taxon>Laspinema</taxon>
        <taxon>Laspinema olomoucense</taxon>
    </lineage>
</organism>
<feature type="domain" description="VWFA" evidence="1">
    <location>
        <begin position="57"/>
        <end position="239"/>
    </location>
</feature>
<dbReference type="InterPro" id="IPR036465">
    <property type="entry name" value="vWFA_dom_sf"/>
</dbReference>
<dbReference type="Pfam" id="PF00092">
    <property type="entry name" value="VWA"/>
    <property type="match status" value="1"/>
</dbReference>
<evidence type="ECO:0000313" key="3">
    <source>
        <dbReference type="Proteomes" id="UP001525961"/>
    </source>
</evidence>
<sequence>MFSNSSDKLNSSTNPFRINYSFVHPYVAMDSDPLVQFAVTFSNRDDVDLSQIDVSTHICLVLDISGSMNTSDKYPLLLDAIPCIVDALSDNDWLSIILFSTRGELIWSNDIGSSRERTEEIIQRIHQSGVKFEQTYLSSGLRLAIQEIQYLSHYRADVVNRLYILTDGQLHDAEVCYEFNSQLLNLDLEINSYGFGQDFAEETMRQIMNGCRGGRVKCIYNQQEISKEFAYIGKVAGNLIATDAEVELILSPNVIPGDAFRFEPGTKWFRSIEGRTRLFSTAIGGLEKGRVYKYCFEARLQPSRKDRQQIATAILRFNFQGKQEIVTQEIFVNRSQDQFRHRMTDDEIADWFSLLDGLRTNDPQAQMESLKARLKILRQEGADTAQIELIEQVIDKLVKEGTLEGLSEVEQRRLRADDITAISINKGGYSEQTTSFPDPS</sequence>
<dbReference type="Proteomes" id="UP001525961">
    <property type="component" value="Unassembled WGS sequence"/>
</dbReference>
<accession>A0ABT2N651</accession>
<name>A0ABT2N651_9CYAN</name>
<dbReference type="SUPFAM" id="SSF53300">
    <property type="entry name" value="vWA-like"/>
    <property type="match status" value="1"/>
</dbReference>
<evidence type="ECO:0000313" key="2">
    <source>
        <dbReference type="EMBL" id="MCT7976761.1"/>
    </source>
</evidence>
<protein>
    <submittedName>
        <fullName evidence="2">VWA domain-containing protein</fullName>
    </submittedName>
</protein>
<dbReference type="PANTHER" id="PTHR10579:SF43">
    <property type="entry name" value="ZINC FINGER (C3HC4-TYPE RING FINGER) FAMILY PROTEIN"/>
    <property type="match status" value="1"/>
</dbReference>
<reference evidence="2 3" key="1">
    <citation type="journal article" date="2022" name="Front. Microbiol.">
        <title>High genomic differentiation and limited gene flow indicate recent cryptic speciation within the genus Laspinema (cyanobacteria).</title>
        <authorList>
            <person name="Stanojkovic A."/>
            <person name="Skoupy S."/>
            <person name="Skaloud P."/>
            <person name="Dvorak P."/>
        </authorList>
    </citation>
    <scope>NUCLEOTIDE SEQUENCE [LARGE SCALE GENOMIC DNA]</scope>
    <source>
        <strain evidence="2 3">D3b</strain>
    </source>
</reference>
<dbReference type="SMART" id="SM00327">
    <property type="entry name" value="VWA"/>
    <property type="match status" value="1"/>
</dbReference>